<comment type="caution">
    <text evidence="9">The sequence shown here is derived from an EMBL/GenBank/DDBJ whole genome shotgun (WGS) entry which is preliminary data.</text>
</comment>
<dbReference type="EC" id="2.3.1.181" evidence="6 7"/>
<dbReference type="HAMAP" id="MF_00013">
    <property type="entry name" value="LipB"/>
    <property type="match status" value="1"/>
</dbReference>
<sequence length="253" mass="28462">MNTICNKRVQVQDLGLIDYQSGWDYQERLLADIVAAKIDNRNRPADGHTLTPNYLLFCQHPHVYTLGKSGKQDHLLANDAFLQKIGATYYKINRGGDITYHGPGQLVGYPILDLDNFFTDIHRYMRLLEEAIIRTLADYGLDAGRIDGLTGVWLDYETEEKQSNGPRKICAMGVKASRWVTMHGFALNVNTDLGYFNHIVPCGISDKAVTSMQAELGREVPVAEVAERVTHHLADLFGMELMHEPSGFRPLEV</sequence>
<accession>A0ABW3Q9G5</accession>
<reference evidence="10" key="1">
    <citation type="journal article" date="2019" name="Int. J. Syst. Evol. Microbiol.">
        <title>The Global Catalogue of Microorganisms (GCM) 10K type strain sequencing project: providing services to taxonomists for standard genome sequencing and annotation.</title>
        <authorList>
            <consortium name="The Broad Institute Genomics Platform"/>
            <consortium name="The Broad Institute Genome Sequencing Center for Infectious Disease"/>
            <person name="Wu L."/>
            <person name="Ma J."/>
        </authorList>
    </citation>
    <scope>NUCLEOTIDE SEQUENCE [LARGE SCALE GENOMIC DNA]</scope>
    <source>
        <strain evidence="10">CCUG 55608</strain>
    </source>
</reference>
<keyword evidence="10" id="KW-1185">Reference proteome</keyword>
<dbReference type="PANTHER" id="PTHR10993:SF12">
    <property type="entry name" value="OCTANOYLTRANSFERASE"/>
    <property type="match status" value="1"/>
</dbReference>
<feature type="binding site" evidence="6">
    <location>
        <begin position="94"/>
        <end position="101"/>
    </location>
    <ligand>
        <name>substrate</name>
    </ligand>
</feature>
<dbReference type="PROSITE" id="PS51733">
    <property type="entry name" value="BPL_LPL_CATALYTIC"/>
    <property type="match status" value="1"/>
</dbReference>
<dbReference type="InterPro" id="IPR000544">
    <property type="entry name" value="Octanoyltransferase"/>
</dbReference>
<evidence type="ECO:0000256" key="3">
    <source>
        <dbReference type="ARBA" id="ARBA00022679"/>
    </source>
</evidence>
<comment type="subcellular location">
    <subcellularLocation>
        <location evidence="6">Cytoplasm</location>
    </subcellularLocation>
</comment>
<evidence type="ECO:0000313" key="9">
    <source>
        <dbReference type="EMBL" id="MFD1142744.1"/>
    </source>
</evidence>
<comment type="function">
    <text evidence="5 6 7">Catalyzes the transfer of endogenously produced octanoic acid from octanoyl-acyl-carrier-protein onto the lipoyl domains of lipoate-dependent enzymes. Lipoyl-ACP can also act as a substrate although octanoyl-ACP is likely to be the physiological substrate.</text>
</comment>
<keyword evidence="3 6" id="KW-0808">Transferase</keyword>
<gene>
    <name evidence="6 9" type="primary">lipB</name>
    <name evidence="9" type="ORF">ACFQ4C_16580</name>
</gene>
<evidence type="ECO:0000256" key="1">
    <source>
        <dbReference type="ARBA" id="ARBA00004821"/>
    </source>
</evidence>
<evidence type="ECO:0000313" key="10">
    <source>
        <dbReference type="Proteomes" id="UP001597116"/>
    </source>
</evidence>
<dbReference type="PIRSF" id="PIRSF016262">
    <property type="entry name" value="LPLase"/>
    <property type="match status" value="1"/>
</dbReference>
<feature type="binding site" evidence="6">
    <location>
        <begin position="184"/>
        <end position="186"/>
    </location>
    <ligand>
        <name>substrate</name>
    </ligand>
</feature>
<keyword evidence="4 6" id="KW-0012">Acyltransferase</keyword>
<name>A0ABW3Q9G5_9BACT</name>
<organism evidence="9 10">
    <name type="scientific">Larkinella insperata</name>
    <dbReference type="NCBI Taxonomy" id="332158"/>
    <lineage>
        <taxon>Bacteria</taxon>
        <taxon>Pseudomonadati</taxon>
        <taxon>Bacteroidota</taxon>
        <taxon>Cytophagia</taxon>
        <taxon>Cytophagales</taxon>
        <taxon>Spirosomataceae</taxon>
        <taxon>Larkinella</taxon>
    </lineage>
</organism>
<comment type="miscellaneous">
    <text evidence="6">In the reaction, the free carboxyl group of octanoic acid is attached via an amide linkage to the epsilon-amino group of a specific lysine residue of lipoyl domains of lipoate-dependent enzymes.</text>
</comment>
<dbReference type="PANTHER" id="PTHR10993">
    <property type="entry name" value="OCTANOYLTRANSFERASE"/>
    <property type="match status" value="1"/>
</dbReference>
<feature type="binding site" evidence="6">
    <location>
        <begin position="171"/>
        <end position="173"/>
    </location>
    <ligand>
        <name>substrate</name>
    </ligand>
</feature>
<dbReference type="RefSeq" id="WP_265993231.1">
    <property type="nucleotide sequence ID" value="NZ_CP110973.1"/>
</dbReference>
<dbReference type="EMBL" id="JBHTLP010000008">
    <property type="protein sequence ID" value="MFD1142744.1"/>
    <property type="molecule type" value="Genomic_DNA"/>
</dbReference>
<dbReference type="CDD" id="cd16444">
    <property type="entry name" value="LipB"/>
    <property type="match status" value="1"/>
</dbReference>
<dbReference type="GO" id="GO:0033819">
    <property type="term" value="F:lipoyl(octanoyl) transferase activity"/>
    <property type="evidence" value="ECO:0007669"/>
    <property type="project" value="UniProtKB-EC"/>
</dbReference>
<dbReference type="Gene3D" id="3.30.930.10">
    <property type="entry name" value="Bira Bifunctional Protein, Domain 2"/>
    <property type="match status" value="1"/>
</dbReference>
<protein>
    <recommendedName>
        <fullName evidence="6 7">Octanoyltransferase</fullName>
        <ecNumber evidence="6 7">2.3.1.181</ecNumber>
    </recommendedName>
    <alternativeName>
        <fullName evidence="6">Lipoate-protein ligase B</fullName>
    </alternativeName>
    <alternativeName>
        <fullName evidence="6">Lipoyl/octanoyl transferase</fullName>
    </alternativeName>
    <alternativeName>
        <fullName evidence="6">Octanoyl-[acyl-carrier-protein]-protein N-octanoyltransferase</fullName>
    </alternativeName>
</protein>
<proteinExistence type="inferred from homology"/>
<dbReference type="InterPro" id="IPR045864">
    <property type="entry name" value="aa-tRNA-synth_II/BPL/LPL"/>
</dbReference>
<feature type="active site" description="Acyl-thioester intermediate" evidence="6">
    <location>
        <position position="202"/>
    </location>
</feature>
<comment type="pathway">
    <text evidence="1 6 7">Protein modification; protein lipoylation via endogenous pathway; protein N(6)-(lipoyl)lysine from octanoyl-[acyl-carrier-protein]: step 1/2.</text>
</comment>
<dbReference type="Pfam" id="PF21948">
    <property type="entry name" value="LplA-B_cat"/>
    <property type="match status" value="1"/>
</dbReference>
<dbReference type="NCBIfam" id="TIGR00214">
    <property type="entry name" value="lipB"/>
    <property type="match status" value="1"/>
</dbReference>
<feature type="site" description="Lowers pKa of active site Cys" evidence="6">
    <location>
        <position position="168"/>
    </location>
</feature>
<comment type="catalytic activity">
    <reaction evidence="6 7">
        <text>octanoyl-[ACP] + L-lysyl-[protein] = N(6)-octanoyl-L-lysyl-[protein] + holo-[ACP] + H(+)</text>
        <dbReference type="Rhea" id="RHEA:17665"/>
        <dbReference type="Rhea" id="RHEA-COMP:9636"/>
        <dbReference type="Rhea" id="RHEA-COMP:9685"/>
        <dbReference type="Rhea" id="RHEA-COMP:9752"/>
        <dbReference type="Rhea" id="RHEA-COMP:9928"/>
        <dbReference type="ChEBI" id="CHEBI:15378"/>
        <dbReference type="ChEBI" id="CHEBI:29969"/>
        <dbReference type="ChEBI" id="CHEBI:64479"/>
        <dbReference type="ChEBI" id="CHEBI:78463"/>
        <dbReference type="ChEBI" id="CHEBI:78809"/>
        <dbReference type="EC" id="2.3.1.181"/>
    </reaction>
</comment>
<dbReference type="PROSITE" id="PS01313">
    <property type="entry name" value="LIPB"/>
    <property type="match status" value="1"/>
</dbReference>
<evidence type="ECO:0000256" key="4">
    <source>
        <dbReference type="ARBA" id="ARBA00023315"/>
    </source>
</evidence>
<dbReference type="SUPFAM" id="SSF55681">
    <property type="entry name" value="Class II aaRS and biotin synthetases"/>
    <property type="match status" value="1"/>
</dbReference>
<comment type="similarity">
    <text evidence="6 7">Belongs to the LipB family.</text>
</comment>
<evidence type="ECO:0000256" key="2">
    <source>
        <dbReference type="ARBA" id="ARBA00022490"/>
    </source>
</evidence>
<feature type="domain" description="BPL/LPL catalytic" evidence="8">
    <location>
        <begin position="49"/>
        <end position="241"/>
    </location>
</feature>
<keyword evidence="2 6" id="KW-0963">Cytoplasm</keyword>
<evidence type="ECO:0000256" key="6">
    <source>
        <dbReference type="HAMAP-Rule" id="MF_00013"/>
    </source>
</evidence>
<dbReference type="InterPro" id="IPR004143">
    <property type="entry name" value="BPL_LPL_catalytic"/>
</dbReference>
<evidence type="ECO:0000256" key="5">
    <source>
        <dbReference type="ARBA" id="ARBA00024732"/>
    </source>
</evidence>
<evidence type="ECO:0000256" key="7">
    <source>
        <dbReference type="PIRNR" id="PIRNR016262"/>
    </source>
</evidence>
<evidence type="ECO:0000259" key="8">
    <source>
        <dbReference type="PROSITE" id="PS51733"/>
    </source>
</evidence>
<dbReference type="Proteomes" id="UP001597116">
    <property type="component" value="Unassembled WGS sequence"/>
</dbReference>
<dbReference type="InterPro" id="IPR020605">
    <property type="entry name" value="Octanoyltransferase_CS"/>
</dbReference>
<dbReference type="NCBIfam" id="NF010925">
    <property type="entry name" value="PRK14345.1"/>
    <property type="match status" value="1"/>
</dbReference>